<feature type="compositionally biased region" description="Polar residues" evidence="1">
    <location>
        <begin position="16"/>
        <end position="27"/>
    </location>
</feature>
<dbReference type="InParanoid" id="A0A2H3E7V8"/>
<keyword evidence="3" id="KW-1185">Reference proteome</keyword>
<dbReference type="OrthoDB" id="2975933at2759"/>
<accession>A0A2H3E7V8</accession>
<evidence type="ECO:0000313" key="2">
    <source>
        <dbReference type="EMBL" id="PBL03502.1"/>
    </source>
</evidence>
<dbReference type="AlphaFoldDB" id="A0A2H3E7V8"/>
<feature type="compositionally biased region" description="Basic and acidic residues" evidence="1">
    <location>
        <begin position="1"/>
        <end position="14"/>
    </location>
</feature>
<proteinExistence type="predicted"/>
<dbReference type="PROSITE" id="PS51257">
    <property type="entry name" value="PROKAR_LIPOPROTEIN"/>
    <property type="match status" value="1"/>
</dbReference>
<organism evidence="2 3">
    <name type="scientific">Armillaria gallica</name>
    <name type="common">Bulbous honey fungus</name>
    <name type="synonym">Armillaria bulbosa</name>
    <dbReference type="NCBI Taxonomy" id="47427"/>
    <lineage>
        <taxon>Eukaryota</taxon>
        <taxon>Fungi</taxon>
        <taxon>Dikarya</taxon>
        <taxon>Basidiomycota</taxon>
        <taxon>Agaricomycotina</taxon>
        <taxon>Agaricomycetes</taxon>
        <taxon>Agaricomycetidae</taxon>
        <taxon>Agaricales</taxon>
        <taxon>Marasmiineae</taxon>
        <taxon>Physalacriaceae</taxon>
        <taxon>Armillaria</taxon>
    </lineage>
</organism>
<sequence length="587" mass="64129">MMHKQADTRYRLSDTEIGSNTNTTSASCDDEAPVSPEHDEVVECQRTAAQKLGWNVKPQNALIFSYTPVTNDAGAGLLNEGSKRIVESLSPFLLGHQPETVSALILGLTTHYNAGGNLTDLVVVVLVDSLRPLLHTAPPDLPHGVIHHVHLVDGPIFSDLVAENSSHTSATDSFNYMPWIGEDVVPGRPIFDLPYSMTAVVEKKKSKAPKAHRSSIGLVLSLPPPPHSQRGPPCLAVESPSRQLYALTCGHRINLDHSVLSQPLSDQRARHLHHQRISLELRSAAQAEVQRQRGRIESLIRRKLQAAGDDASLCKAIEDLRWRQEKQYVKPFEEAVAYHDAIIGNPHADTEYYIGNIVMGENTAAIDNELFHAQAHLATSASTPTISAAQPQLPVIPGSPSGPLLDPTFLSPKDAVMDWSLIELAPDITTANTFAIGQNSPIYLQPTIAVARADETLSMYRNNVNRITGQYVGAVAYELRHRNIDFPSLKSEADAGPDSQQKWGVWVQHKHMVESPKSAPFALKGDAGNVVINDRLQPVGIISRAAVLPTNQSLTILCDMNSILAHIEESRSLPRNSIKILTELDVA</sequence>
<dbReference type="Proteomes" id="UP000217790">
    <property type="component" value="Unassembled WGS sequence"/>
</dbReference>
<reference evidence="3" key="1">
    <citation type="journal article" date="2017" name="Nat. Ecol. Evol.">
        <title>Genome expansion and lineage-specific genetic innovations in the forest pathogenic fungi Armillaria.</title>
        <authorList>
            <person name="Sipos G."/>
            <person name="Prasanna A.N."/>
            <person name="Walter M.C."/>
            <person name="O'Connor E."/>
            <person name="Balint B."/>
            <person name="Krizsan K."/>
            <person name="Kiss B."/>
            <person name="Hess J."/>
            <person name="Varga T."/>
            <person name="Slot J."/>
            <person name="Riley R."/>
            <person name="Boka B."/>
            <person name="Rigling D."/>
            <person name="Barry K."/>
            <person name="Lee J."/>
            <person name="Mihaltcheva S."/>
            <person name="LaButti K."/>
            <person name="Lipzen A."/>
            <person name="Waldron R."/>
            <person name="Moloney N.M."/>
            <person name="Sperisen C."/>
            <person name="Kredics L."/>
            <person name="Vagvoelgyi C."/>
            <person name="Patrignani A."/>
            <person name="Fitzpatrick D."/>
            <person name="Nagy I."/>
            <person name="Doyle S."/>
            <person name="Anderson J.B."/>
            <person name="Grigoriev I.V."/>
            <person name="Gueldener U."/>
            <person name="Muensterkoetter M."/>
            <person name="Nagy L.G."/>
        </authorList>
    </citation>
    <scope>NUCLEOTIDE SEQUENCE [LARGE SCALE GENOMIC DNA]</scope>
    <source>
        <strain evidence="3">Ar21-2</strain>
    </source>
</reference>
<gene>
    <name evidence="2" type="ORF">ARMGADRAFT_1157607</name>
</gene>
<protein>
    <submittedName>
        <fullName evidence="2">Uncharacterized protein</fullName>
    </submittedName>
</protein>
<dbReference type="OMA" id="IVMGENT"/>
<name>A0A2H3E7V8_ARMGA</name>
<feature type="region of interest" description="Disordered" evidence="1">
    <location>
        <begin position="1"/>
        <end position="34"/>
    </location>
</feature>
<evidence type="ECO:0000256" key="1">
    <source>
        <dbReference type="SAM" id="MobiDB-lite"/>
    </source>
</evidence>
<dbReference type="EMBL" id="KZ293644">
    <property type="protein sequence ID" value="PBL03502.1"/>
    <property type="molecule type" value="Genomic_DNA"/>
</dbReference>
<evidence type="ECO:0000313" key="3">
    <source>
        <dbReference type="Proteomes" id="UP000217790"/>
    </source>
</evidence>